<dbReference type="EC" id="1.-.-.-" evidence="7"/>
<dbReference type="STRING" id="1839936.SBU_000433"/>
<dbReference type="GO" id="GO:0046872">
    <property type="term" value="F:metal ion binding"/>
    <property type="evidence" value="ECO:0007669"/>
    <property type="project" value="UniProtKB-KW"/>
</dbReference>
<evidence type="ECO:0000313" key="7">
    <source>
        <dbReference type="EMBL" id="OFV66466.1"/>
    </source>
</evidence>
<dbReference type="InterPro" id="IPR036390">
    <property type="entry name" value="WH_DNA-bd_sf"/>
</dbReference>
<protein>
    <submittedName>
        <fullName evidence="6">Hydrogenase iron-sulfur subunit</fullName>
    </submittedName>
    <submittedName>
        <fullName evidence="7">Methyl-viologen-reducing hydrogenase delta subunit</fullName>
        <ecNumber evidence="7">1.-.-.-</ecNumber>
    </submittedName>
</protein>
<dbReference type="GO" id="GO:0051536">
    <property type="term" value="F:iron-sulfur cluster binding"/>
    <property type="evidence" value="ECO:0007669"/>
    <property type="project" value="UniProtKB-KW"/>
</dbReference>
<dbReference type="EMBL" id="LYOR01000002">
    <property type="protein sequence ID" value="OFV66466.1"/>
    <property type="molecule type" value="Genomic_DNA"/>
</dbReference>
<dbReference type="SUPFAM" id="SSF46785">
    <property type="entry name" value="Winged helix' DNA-binding domain"/>
    <property type="match status" value="1"/>
</dbReference>
<dbReference type="InterPro" id="IPR003813">
    <property type="entry name" value="MvhD/FlpD"/>
</dbReference>
<gene>
    <name evidence="6" type="ORF">ENI32_03810</name>
    <name evidence="7" type="ORF">SBU_000433</name>
</gene>
<evidence type="ECO:0000313" key="8">
    <source>
        <dbReference type="Proteomes" id="UP000185779"/>
    </source>
</evidence>
<evidence type="ECO:0000256" key="4">
    <source>
        <dbReference type="ARBA" id="ARBA00023014"/>
    </source>
</evidence>
<reference evidence="6" key="2">
    <citation type="journal article" date="2020" name="mSystems">
        <title>Genome- and Community-Level Interaction Insights into Carbon Utilization and Element Cycling Functions of Hydrothermarchaeota in Hydrothermal Sediment.</title>
        <authorList>
            <person name="Zhou Z."/>
            <person name="Liu Y."/>
            <person name="Xu W."/>
            <person name="Pan J."/>
            <person name="Luo Z.H."/>
            <person name="Li M."/>
        </authorList>
    </citation>
    <scope>NUCLEOTIDE SEQUENCE [LARGE SCALE GENOMIC DNA]</scope>
    <source>
        <strain evidence="6">HyVt-386</strain>
    </source>
</reference>
<keyword evidence="2 7" id="KW-0560">Oxidoreductase</keyword>
<evidence type="ECO:0000259" key="5">
    <source>
        <dbReference type="Pfam" id="PF02662"/>
    </source>
</evidence>
<dbReference type="EMBL" id="DRIE01000065">
    <property type="protein sequence ID" value="HEC56993.1"/>
    <property type="molecule type" value="Genomic_DNA"/>
</dbReference>
<proteinExistence type="predicted"/>
<keyword evidence="4" id="KW-0411">Iron-sulfur</keyword>
<dbReference type="InterPro" id="IPR036388">
    <property type="entry name" value="WH-like_DNA-bd_sf"/>
</dbReference>
<keyword evidence="3" id="KW-0408">Iron</keyword>
<dbReference type="Gene3D" id="1.10.10.10">
    <property type="entry name" value="Winged helix-like DNA-binding domain superfamily/Winged helix DNA-binding domain"/>
    <property type="match status" value="1"/>
</dbReference>
<evidence type="ECO:0000256" key="2">
    <source>
        <dbReference type="ARBA" id="ARBA00023002"/>
    </source>
</evidence>
<dbReference type="Proteomes" id="UP000185779">
    <property type="component" value="Unassembled WGS sequence"/>
</dbReference>
<dbReference type="GO" id="GO:0016491">
    <property type="term" value="F:oxidoreductase activity"/>
    <property type="evidence" value="ECO:0007669"/>
    <property type="project" value="UniProtKB-KW"/>
</dbReference>
<organism evidence="7 8">
    <name type="scientific">Candidatus Syntropharchaeum butanivorans</name>
    <dbReference type="NCBI Taxonomy" id="1839936"/>
    <lineage>
        <taxon>Archaea</taxon>
        <taxon>Methanobacteriati</taxon>
        <taxon>Methanobacteriota</taxon>
        <taxon>Stenosarchaea group</taxon>
        <taxon>Methanomicrobia</taxon>
        <taxon>Methanosarcinales</taxon>
        <taxon>ANME-2 cluster</taxon>
        <taxon>Candidatus Syntropharchaeum</taxon>
    </lineage>
</organism>
<comment type="caution">
    <text evidence="7">The sequence shown here is derived from an EMBL/GenBank/DDBJ whole genome shotgun (WGS) entry which is preliminary data.</text>
</comment>
<sequence>MKIIVFCCDWCAYPGADLAGILRLEYPAEVRIIKVMCSGRVDPVLVLEALKRGIDGVMVTGCHPGECHYLHGNIEAERRVELLRYIFGYSGIDPRRVRVEWIAANEGEKFAHVTREFTREIEEAGAITPDEMNAAKILQNVFSSERMRLVLGASRRAIELEGVDREWYRGVMERTAREEVLREKILDELRKSGSLSAVEIAERIGEPPADVFWNLIAMKRRGIVVDMGVVDRSMRFGIEEGA</sequence>
<feature type="domain" description="F420-non-reducing hydrogenase iron-sulfur subunit D" evidence="5">
    <location>
        <begin position="3"/>
        <end position="125"/>
    </location>
</feature>
<name>A0A1F2P791_9EURY</name>
<evidence type="ECO:0000256" key="1">
    <source>
        <dbReference type="ARBA" id="ARBA00022723"/>
    </source>
</evidence>
<reference evidence="7 8" key="1">
    <citation type="submission" date="2016-05" db="EMBL/GenBank/DDBJ databases">
        <title>Microbial consortia oxidize butane by reversing methanogenesis.</title>
        <authorList>
            <person name="Laso-Perez R."/>
            <person name="Richter M."/>
            <person name="Wegener G."/>
            <person name="Musat F."/>
        </authorList>
    </citation>
    <scope>NUCLEOTIDE SEQUENCE [LARGE SCALE GENOMIC DNA]</scope>
    <source>
        <strain evidence="7">BOX1</strain>
    </source>
</reference>
<evidence type="ECO:0000256" key="3">
    <source>
        <dbReference type="ARBA" id="ARBA00023004"/>
    </source>
</evidence>
<evidence type="ECO:0000313" key="6">
    <source>
        <dbReference type="EMBL" id="HEC56993.1"/>
    </source>
</evidence>
<keyword evidence="8" id="KW-1185">Reference proteome</keyword>
<keyword evidence="1" id="KW-0479">Metal-binding</keyword>
<accession>A0A1F2P791</accession>
<dbReference type="Proteomes" id="UP000885936">
    <property type="component" value="Unassembled WGS sequence"/>
</dbReference>
<dbReference type="Pfam" id="PF02662">
    <property type="entry name" value="FlpD"/>
    <property type="match status" value="1"/>
</dbReference>
<dbReference type="AlphaFoldDB" id="A0A1F2P791"/>